<dbReference type="EMBL" id="MVGT01000481">
    <property type="protein sequence ID" value="OVA16767.1"/>
    <property type="molecule type" value="Genomic_DNA"/>
</dbReference>
<dbReference type="Proteomes" id="UP000195402">
    <property type="component" value="Unassembled WGS sequence"/>
</dbReference>
<proteinExistence type="predicted"/>
<name>A0A200R219_MACCD</name>
<dbReference type="InParanoid" id="A0A200R219"/>
<evidence type="ECO:0000313" key="2">
    <source>
        <dbReference type="Proteomes" id="UP000195402"/>
    </source>
</evidence>
<keyword evidence="2" id="KW-1185">Reference proteome</keyword>
<accession>A0A200R219</accession>
<comment type="caution">
    <text evidence="1">The sequence shown here is derived from an EMBL/GenBank/DDBJ whole genome shotgun (WGS) entry which is preliminary data.</text>
</comment>
<reference evidence="1 2" key="1">
    <citation type="journal article" date="2017" name="Mol. Plant">
        <title>The Genome of Medicinal Plant Macleaya cordata Provides New Insights into Benzylisoquinoline Alkaloids Metabolism.</title>
        <authorList>
            <person name="Liu X."/>
            <person name="Liu Y."/>
            <person name="Huang P."/>
            <person name="Ma Y."/>
            <person name="Qing Z."/>
            <person name="Tang Q."/>
            <person name="Cao H."/>
            <person name="Cheng P."/>
            <person name="Zheng Y."/>
            <person name="Yuan Z."/>
            <person name="Zhou Y."/>
            <person name="Liu J."/>
            <person name="Tang Z."/>
            <person name="Zhuo Y."/>
            <person name="Zhang Y."/>
            <person name="Yu L."/>
            <person name="Huang J."/>
            <person name="Yang P."/>
            <person name="Peng Q."/>
            <person name="Zhang J."/>
            <person name="Jiang W."/>
            <person name="Zhang Z."/>
            <person name="Lin K."/>
            <person name="Ro D.K."/>
            <person name="Chen X."/>
            <person name="Xiong X."/>
            <person name="Shang Y."/>
            <person name="Huang S."/>
            <person name="Zeng J."/>
        </authorList>
    </citation>
    <scope>NUCLEOTIDE SEQUENCE [LARGE SCALE GENOMIC DNA]</scope>
    <source>
        <strain evidence="2">cv. BLH2017</strain>
        <tissue evidence="1">Root</tissue>
    </source>
</reference>
<organism evidence="1 2">
    <name type="scientific">Macleaya cordata</name>
    <name type="common">Five-seeded plume-poppy</name>
    <name type="synonym">Bocconia cordata</name>
    <dbReference type="NCBI Taxonomy" id="56857"/>
    <lineage>
        <taxon>Eukaryota</taxon>
        <taxon>Viridiplantae</taxon>
        <taxon>Streptophyta</taxon>
        <taxon>Embryophyta</taxon>
        <taxon>Tracheophyta</taxon>
        <taxon>Spermatophyta</taxon>
        <taxon>Magnoliopsida</taxon>
        <taxon>Ranunculales</taxon>
        <taxon>Papaveraceae</taxon>
        <taxon>Papaveroideae</taxon>
        <taxon>Macleaya</taxon>
    </lineage>
</organism>
<dbReference type="AlphaFoldDB" id="A0A200R219"/>
<protein>
    <submittedName>
        <fullName evidence="1">Uncharacterized protein</fullName>
    </submittedName>
</protein>
<gene>
    <name evidence="1" type="ORF">BVC80_1543g222</name>
</gene>
<evidence type="ECO:0000313" key="1">
    <source>
        <dbReference type="EMBL" id="OVA16767.1"/>
    </source>
</evidence>
<sequence>MVAEKYLAKPDHDSKILTSFQSQEETTCHLFFHCGFSAYIWDYFLEAFGQSWVIEGNLIQHLYAWERKRESRLGKSC</sequence>